<comment type="caution">
    <text evidence="1">The sequence shown here is derived from an EMBL/GenBank/DDBJ whole genome shotgun (WGS) entry which is preliminary data.</text>
</comment>
<dbReference type="RefSeq" id="XP_067803633.1">
    <property type="nucleotide sequence ID" value="XM_067947069.1"/>
</dbReference>
<evidence type="ECO:0000313" key="1">
    <source>
        <dbReference type="EMBL" id="KAK2196791.1"/>
    </source>
</evidence>
<dbReference type="GeneID" id="94336338"/>
<protein>
    <submittedName>
        <fullName evidence="1">Uncharacterized protein</fullName>
    </submittedName>
</protein>
<accession>A0AAD9PLK3</accession>
<dbReference type="EMBL" id="JALLKP010000002">
    <property type="protein sequence ID" value="KAK2196791.1"/>
    <property type="molecule type" value="Genomic_DNA"/>
</dbReference>
<evidence type="ECO:0000313" key="2">
    <source>
        <dbReference type="Proteomes" id="UP001214638"/>
    </source>
</evidence>
<sequence length="72" mass="8172">MVWGHTTKIFTKIVCKVIPKVNVLGLRKLDSICQKQLTAASNKSTMFLFAGIIFSNAWYISKLLLEYPDCCM</sequence>
<keyword evidence="2" id="KW-1185">Reference proteome</keyword>
<gene>
    <name evidence="1" type="ORF">BdWA1_002040</name>
</gene>
<name>A0AAD9PLK3_9APIC</name>
<dbReference type="KEGG" id="bdw:94336338"/>
<dbReference type="AlphaFoldDB" id="A0AAD9PLK3"/>
<dbReference type="Proteomes" id="UP001214638">
    <property type="component" value="Unassembled WGS sequence"/>
</dbReference>
<proteinExistence type="predicted"/>
<reference evidence="1" key="1">
    <citation type="journal article" date="2023" name="Nat. Microbiol.">
        <title>Babesia duncani multi-omics identifies virulence factors and drug targets.</title>
        <authorList>
            <person name="Singh P."/>
            <person name="Lonardi S."/>
            <person name="Liang Q."/>
            <person name="Vydyam P."/>
            <person name="Khabirova E."/>
            <person name="Fang T."/>
            <person name="Gihaz S."/>
            <person name="Thekkiniath J."/>
            <person name="Munshi M."/>
            <person name="Abel S."/>
            <person name="Ciampossin L."/>
            <person name="Batugedara G."/>
            <person name="Gupta M."/>
            <person name="Lu X.M."/>
            <person name="Lenz T."/>
            <person name="Chakravarty S."/>
            <person name="Cornillot E."/>
            <person name="Hu Y."/>
            <person name="Ma W."/>
            <person name="Gonzalez L.M."/>
            <person name="Sanchez S."/>
            <person name="Estrada K."/>
            <person name="Sanchez-Flores A."/>
            <person name="Montero E."/>
            <person name="Harb O.S."/>
            <person name="Le Roch K.G."/>
            <person name="Mamoun C.B."/>
        </authorList>
    </citation>
    <scope>NUCLEOTIDE SEQUENCE</scope>
    <source>
        <strain evidence="1">WA1</strain>
    </source>
</reference>
<organism evidence="1 2">
    <name type="scientific">Babesia duncani</name>
    <dbReference type="NCBI Taxonomy" id="323732"/>
    <lineage>
        <taxon>Eukaryota</taxon>
        <taxon>Sar</taxon>
        <taxon>Alveolata</taxon>
        <taxon>Apicomplexa</taxon>
        <taxon>Aconoidasida</taxon>
        <taxon>Piroplasmida</taxon>
        <taxon>Babesiidae</taxon>
        <taxon>Babesia</taxon>
    </lineage>
</organism>